<comment type="caution">
    <text evidence="2">The sequence shown here is derived from an EMBL/GenBank/DDBJ whole genome shotgun (WGS) entry which is preliminary data.</text>
</comment>
<proteinExistence type="predicted"/>
<dbReference type="InterPro" id="IPR036390">
    <property type="entry name" value="WH_DNA-bd_sf"/>
</dbReference>
<dbReference type="SUPFAM" id="SSF46785">
    <property type="entry name" value="Winged helix' DNA-binding domain"/>
    <property type="match status" value="1"/>
</dbReference>
<accession>A0A1A2ES54</accession>
<dbReference type="Gene3D" id="1.10.10.10">
    <property type="entry name" value="Winged helix-like DNA-binding domain superfamily/Winged helix DNA-binding domain"/>
    <property type="match status" value="1"/>
</dbReference>
<dbReference type="PANTHER" id="PTHR43252:SF2">
    <property type="entry name" value="TRANSCRIPTION REGULATOR, PADR-LIKE FAMILY"/>
    <property type="match status" value="1"/>
</dbReference>
<protein>
    <submittedName>
        <fullName evidence="2">PadR family transcriptional regulator</fullName>
    </submittedName>
</protein>
<dbReference type="Proteomes" id="UP000093985">
    <property type="component" value="Unassembled WGS sequence"/>
</dbReference>
<dbReference type="InterPro" id="IPR005149">
    <property type="entry name" value="Tscrpt_reg_PadR_N"/>
</dbReference>
<evidence type="ECO:0000259" key="1">
    <source>
        <dbReference type="Pfam" id="PF03551"/>
    </source>
</evidence>
<dbReference type="AlphaFoldDB" id="A0A1A2ES54"/>
<gene>
    <name evidence="2" type="ORF">A5771_05190</name>
</gene>
<dbReference type="RefSeq" id="WP_064854450.1">
    <property type="nucleotide sequence ID" value="NZ_LZIM01000050.1"/>
</dbReference>
<organism evidence="2 3">
    <name type="scientific">Mycolicibacter sinensis (strain JDM601)</name>
    <name type="common">Mycobacterium sinense</name>
    <dbReference type="NCBI Taxonomy" id="875328"/>
    <lineage>
        <taxon>Bacteria</taxon>
        <taxon>Bacillati</taxon>
        <taxon>Actinomycetota</taxon>
        <taxon>Actinomycetes</taxon>
        <taxon>Mycobacteriales</taxon>
        <taxon>Mycobacteriaceae</taxon>
        <taxon>Mycolicibacter</taxon>
    </lineage>
</organism>
<dbReference type="PANTHER" id="PTHR43252">
    <property type="entry name" value="TRANSCRIPTIONAL REGULATOR YQJI"/>
    <property type="match status" value="1"/>
</dbReference>
<dbReference type="OrthoDB" id="3746369at2"/>
<evidence type="ECO:0000313" key="3">
    <source>
        <dbReference type="Proteomes" id="UP000093985"/>
    </source>
</evidence>
<dbReference type="InterPro" id="IPR036388">
    <property type="entry name" value="WH-like_DNA-bd_sf"/>
</dbReference>
<evidence type="ECO:0000313" key="2">
    <source>
        <dbReference type="EMBL" id="OBG07686.1"/>
    </source>
</evidence>
<sequence length="225" mass="26208">MTAPQPPNDELPNLRTTSWTVLGMLAFNEELSGYDIDKWADWTVRHFYWSPSTSQIYSELKRLESLGYVVSRVQHDHEVRGRRIYQISELGRDALSRWCGEGTVDPPMLKHGVLLRVWLGHLSDPDRLKKIVQEHIAYVDRMRQRVALDEQGAALEPGWAFSRVAMRWSQRYYEAERELALQLIKDIDEATEEFVHAQRAADGEVPMPAPGRWREVERWVQSHNA</sequence>
<dbReference type="EMBL" id="LZIN01000036">
    <property type="protein sequence ID" value="OBG07686.1"/>
    <property type="molecule type" value="Genomic_DNA"/>
</dbReference>
<dbReference type="Pfam" id="PF03551">
    <property type="entry name" value="PadR"/>
    <property type="match status" value="1"/>
</dbReference>
<name>A0A1A2ES54_MYCSD</name>
<reference evidence="3" key="1">
    <citation type="submission" date="2016-06" db="EMBL/GenBank/DDBJ databases">
        <authorList>
            <person name="Sutton G."/>
            <person name="Brinkac L."/>
            <person name="Sanka R."/>
            <person name="Adams M."/>
            <person name="Lau E."/>
            <person name="Mehaffy C."/>
            <person name="Tameris M."/>
            <person name="Hatherill M."/>
            <person name="Hanekom W."/>
            <person name="Mahomed H."/>
            <person name="Mcshane H."/>
        </authorList>
    </citation>
    <scope>NUCLEOTIDE SEQUENCE [LARGE SCALE GENOMIC DNA]</scope>
    <source>
        <strain evidence="3">852014-51077_SCH5608930-a</strain>
    </source>
</reference>
<feature type="domain" description="Transcription regulator PadR N-terminal" evidence="1">
    <location>
        <begin position="21"/>
        <end position="96"/>
    </location>
</feature>